<protein>
    <submittedName>
        <fullName evidence="3">Response regulator</fullName>
    </submittedName>
</protein>
<proteinExistence type="predicted"/>
<dbReference type="SUPFAM" id="SSF52172">
    <property type="entry name" value="CheY-like"/>
    <property type="match status" value="1"/>
</dbReference>
<dbReference type="Proteomes" id="UP000474802">
    <property type="component" value="Unassembled WGS sequence"/>
</dbReference>
<keyword evidence="4" id="KW-1185">Reference proteome</keyword>
<evidence type="ECO:0000313" key="4">
    <source>
        <dbReference type="Proteomes" id="UP000474802"/>
    </source>
</evidence>
<reference evidence="3 4" key="1">
    <citation type="submission" date="2020-02" db="EMBL/GenBank/DDBJ databases">
        <authorList>
            <person name="Khan S.A."/>
            <person name="Jeon C.O."/>
            <person name="Chun B.H."/>
        </authorList>
    </citation>
    <scope>NUCLEOTIDE SEQUENCE [LARGE SCALE GENOMIC DNA]</scope>
    <source>
        <strain evidence="3 4">H239</strain>
    </source>
</reference>
<dbReference type="PROSITE" id="PS50110">
    <property type="entry name" value="RESPONSE_REGULATORY"/>
    <property type="match status" value="1"/>
</dbReference>
<evidence type="ECO:0000259" key="2">
    <source>
        <dbReference type="PROSITE" id="PS50110"/>
    </source>
</evidence>
<dbReference type="RefSeq" id="WP_164533485.1">
    <property type="nucleotide sequence ID" value="NZ_JAALFG010000001.1"/>
</dbReference>
<dbReference type="AlphaFoldDB" id="A0A6M1SKF4"/>
<keyword evidence="1" id="KW-0597">Phosphoprotein</keyword>
<dbReference type="GO" id="GO:0000160">
    <property type="term" value="P:phosphorelay signal transduction system"/>
    <property type="evidence" value="ECO:0007669"/>
    <property type="project" value="InterPro"/>
</dbReference>
<dbReference type="SMART" id="SM00448">
    <property type="entry name" value="REC"/>
    <property type="match status" value="1"/>
</dbReference>
<dbReference type="InterPro" id="IPR001789">
    <property type="entry name" value="Sig_transdc_resp-reg_receiver"/>
</dbReference>
<sequence>MTKPNIFEGRRILVIEDDYWIMMDMINELQERGAEIVGPFPTVQKAVEMLEEGPDPDGAILDINVQGLRSYAVADVLKEKKIPFLFATGYDKSEVPAAYEDVPVFQKPVTATQIASVLIGG</sequence>
<reference evidence="3 4" key="2">
    <citation type="submission" date="2020-03" db="EMBL/GenBank/DDBJ databases">
        <title>Devosia chinhatensis sp. nov., isolated from a hexachlorocyclohexane (HCH) dump site in India.</title>
        <authorList>
            <person name="Kumar M."/>
            <person name="Lal R."/>
        </authorList>
    </citation>
    <scope>NUCLEOTIDE SEQUENCE [LARGE SCALE GENOMIC DNA]</scope>
    <source>
        <strain evidence="3 4">H239</strain>
    </source>
</reference>
<dbReference type="InterPro" id="IPR011006">
    <property type="entry name" value="CheY-like_superfamily"/>
</dbReference>
<dbReference type="Gene3D" id="3.40.50.2300">
    <property type="match status" value="1"/>
</dbReference>
<accession>A0A6M1SKF4</accession>
<feature type="modified residue" description="4-aspartylphosphate" evidence="1">
    <location>
        <position position="62"/>
    </location>
</feature>
<feature type="domain" description="Response regulatory" evidence="2">
    <location>
        <begin position="11"/>
        <end position="121"/>
    </location>
</feature>
<name>A0A6M1SKF4_9HYPH</name>
<organism evidence="3 4">
    <name type="scientific">Devosia aurantiaca</name>
    <dbReference type="NCBI Taxonomy" id="2714858"/>
    <lineage>
        <taxon>Bacteria</taxon>
        <taxon>Pseudomonadati</taxon>
        <taxon>Pseudomonadota</taxon>
        <taxon>Alphaproteobacteria</taxon>
        <taxon>Hyphomicrobiales</taxon>
        <taxon>Devosiaceae</taxon>
        <taxon>Devosia</taxon>
    </lineage>
</organism>
<gene>
    <name evidence="3" type="ORF">G5575_06000</name>
</gene>
<dbReference type="EMBL" id="JAALFG010000001">
    <property type="protein sequence ID" value="NGP17284.1"/>
    <property type="molecule type" value="Genomic_DNA"/>
</dbReference>
<evidence type="ECO:0000256" key="1">
    <source>
        <dbReference type="PROSITE-ProRule" id="PRU00169"/>
    </source>
</evidence>
<comment type="caution">
    <text evidence="3">The sequence shown here is derived from an EMBL/GenBank/DDBJ whole genome shotgun (WGS) entry which is preliminary data.</text>
</comment>
<evidence type="ECO:0000313" key="3">
    <source>
        <dbReference type="EMBL" id="NGP17284.1"/>
    </source>
</evidence>